<dbReference type="Pfam" id="PF13422">
    <property type="entry name" value="DUF4110"/>
    <property type="match status" value="1"/>
</dbReference>
<proteinExistence type="predicted"/>
<dbReference type="EMBL" id="ML119770">
    <property type="protein sequence ID" value="RPA75173.1"/>
    <property type="molecule type" value="Genomic_DNA"/>
</dbReference>
<accession>A0A3N4HMX1</accession>
<evidence type="ECO:0000313" key="3">
    <source>
        <dbReference type="EMBL" id="RPA75173.1"/>
    </source>
</evidence>
<feature type="region of interest" description="Disordered" evidence="1">
    <location>
        <begin position="379"/>
        <end position="403"/>
    </location>
</feature>
<gene>
    <name evidence="3" type="ORF">BJ508DRAFT_243471</name>
</gene>
<sequence>MAKKKAKSAELKARKAEKATKKSQKKSSKTAADSDAEDIDLDAVLAEYAAQQANFHKVAETPLADPPSARTNSTLTPSPTNSNELFLFGGESFNGALAHFYNDLFVHIIDKNEWRHITSPNSPLPRSGHAAVTGKKEIWLFGGEFSSPKQGTFYHYGDFWRLDTANREWTKVEGKKGATPPARSGHRLVCWKQYVILYGGFQDLSASTKYMNDLWVFDTVEYTWTNVGNLMPSHAQKPEARSGFSFLPHENGAVLFGGYSRVKGTTAVSKSAQKGTKKSGGGGGGGATRNVLKPMFHTDCWFLRMSTDLKAVRWERRKKPVNAPNPPRAGVSMAYHKGRGIMFGGVHDVEESEEAIDSQFFNDFFAWAVDRNRFFALQMRRPKQNQGKKSGGGGGRRGRAQDAEEELLENLRRLQAGGPTEEEMDELAPVKKEEEVVKVVKENSFQLPAPRFDAALAVQDDVLYIYGGRFESGDKEDREVTFDEMFAIDLGKLDGVREVFSRGTTKDWEVEEEEEDDEDDEDDDDEDEDEEEEPEIDEEEEERRRKAREERKSKKKSKDGEVPAPVEVVTEPVVEEEGPETDEPIDTTPHPRPFETLREFFSRTSNAWQDHLLAILTEQGKAENLGVKEIRKKAFEMAEEKWWACREEIREMEDEQEAHGIGEVVNLEEKNAAGGGGGRARR</sequence>
<protein>
    <submittedName>
        <fullName evidence="3">Galactose oxidase</fullName>
    </submittedName>
</protein>
<dbReference type="STRING" id="1160509.A0A3N4HMX1"/>
<dbReference type="Gene3D" id="2.120.10.80">
    <property type="entry name" value="Kelch-type beta propeller"/>
    <property type="match status" value="2"/>
</dbReference>
<name>A0A3N4HMX1_ASCIM</name>
<dbReference type="InterPro" id="IPR025183">
    <property type="entry name" value="DUF4110"/>
</dbReference>
<keyword evidence="4" id="KW-1185">Reference proteome</keyword>
<dbReference type="Proteomes" id="UP000275078">
    <property type="component" value="Unassembled WGS sequence"/>
</dbReference>
<feature type="domain" description="DUF4110" evidence="2">
    <location>
        <begin position="586"/>
        <end position="672"/>
    </location>
</feature>
<feature type="region of interest" description="Disordered" evidence="1">
    <location>
        <begin position="660"/>
        <end position="682"/>
    </location>
</feature>
<feature type="compositionally biased region" description="Basic and acidic residues" evidence="1">
    <location>
        <begin position="542"/>
        <end position="552"/>
    </location>
</feature>
<dbReference type="Pfam" id="PF24681">
    <property type="entry name" value="Kelch_KLHDC2_KLHL20_DRC7"/>
    <property type="match status" value="1"/>
</dbReference>
<dbReference type="InterPro" id="IPR052588">
    <property type="entry name" value="Kelch_domain_protein"/>
</dbReference>
<feature type="compositionally biased region" description="Low complexity" evidence="1">
    <location>
        <begin position="562"/>
        <end position="572"/>
    </location>
</feature>
<feature type="compositionally biased region" description="Gly residues" evidence="1">
    <location>
        <begin position="673"/>
        <end position="682"/>
    </location>
</feature>
<feature type="region of interest" description="Disordered" evidence="1">
    <location>
        <begin position="267"/>
        <end position="288"/>
    </location>
</feature>
<feature type="compositionally biased region" description="Acidic residues" evidence="1">
    <location>
        <begin position="509"/>
        <end position="541"/>
    </location>
</feature>
<feature type="compositionally biased region" description="Gly residues" evidence="1">
    <location>
        <begin position="278"/>
        <end position="287"/>
    </location>
</feature>
<feature type="region of interest" description="Disordered" evidence="1">
    <location>
        <begin position="504"/>
        <end position="593"/>
    </location>
</feature>
<dbReference type="SUPFAM" id="SSF117281">
    <property type="entry name" value="Kelch motif"/>
    <property type="match status" value="1"/>
</dbReference>
<feature type="compositionally biased region" description="Acidic residues" evidence="1">
    <location>
        <begin position="573"/>
        <end position="585"/>
    </location>
</feature>
<evidence type="ECO:0000259" key="2">
    <source>
        <dbReference type="Pfam" id="PF13422"/>
    </source>
</evidence>
<dbReference type="PANTHER" id="PTHR46063:SF1">
    <property type="entry name" value="KELCH DOMAIN-CONTAINING PROTEIN 4"/>
    <property type="match status" value="1"/>
</dbReference>
<organism evidence="3 4">
    <name type="scientific">Ascobolus immersus RN42</name>
    <dbReference type="NCBI Taxonomy" id="1160509"/>
    <lineage>
        <taxon>Eukaryota</taxon>
        <taxon>Fungi</taxon>
        <taxon>Dikarya</taxon>
        <taxon>Ascomycota</taxon>
        <taxon>Pezizomycotina</taxon>
        <taxon>Pezizomycetes</taxon>
        <taxon>Pezizales</taxon>
        <taxon>Ascobolaceae</taxon>
        <taxon>Ascobolus</taxon>
    </lineage>
</organism>
<dbReference type="PANTHER" id="PTHR46063">
    <property type="entry name" value="KELCH DOMAIN-CONTAINING PROTEIN"/>
    <property type="match status" value="1"/>
</dbReference>
<feature type="compositionally biased region" description="Basic and acidic residues" evidence="1">
    <location>
        <begin position="7"/>
        <end position="20"/>
    </location>
</feature>
<dbReference type="AlphaFoldDB" id="A0A3N4HMX1"/>
<evidence type="ECO:0000256" key="1">
    <source>
        <dbReference type="SAM" id="MobiDB-lite"/>
    </source>
</evidence>
<evidence type="ECO:0000313" key="4">
    <source>
        <dbReference type="Proteomes" id="UP000275078"/>
    </source>
</evidence>
<dbReference type="InterPro" id="IPR015915">
    <property type="entry name" value="Kelch-typ_b-propeller"/>
</dbReference>
<feature type="region of interest" description="Disordered" evidence="1">
    <location>
        <begin position="1"/>
        <end position="35"/>
    </location>
</feature>
<dbReference type="OrthoDB" id="4447at2759"/>
<reference evidence="3 4" key="1">
    <citation type="journal article" date="2018" name="Nat. Ecol. Evol.">
        <title>Pezizomycetes genomes reveal the molecular basis of ectomycorrhizal truffle lifestyle.</title>
        <authorList>
            <person name="Murat C."/>
            <person name="Payen T."/>
            <person name="Noel B."/>
            <person name="Kuo A."/>
            <person name="Morin E."/>
            <person name="Chen J."/>
            <person name="Kohler A."/>
            <person name="Krizsan K."/>
            <person name="Balestrini R."/>
            <person name="Da Silva C."/>
            <person name="Montanini B."/>
            <person name="Hainaut M."/>
            <person name="Levati E."/>
            <person name="Barry K.W."/>
            <person name="Belfiori B."/>
            <person name="Cichocki N."/>
            <person name="Clum A."/>
            <person name="Dockter R.B."/>
            <person name="Fauchery L."/>
            <person name="Guy J."/>
            <person name="Iotti M."/>
            <person name="Le Tacon F."/>
            <person name="Lindquist E.A."/>
            <person name="Lipzen A."/>
            <person name="Malagnac F."/>
            <person name="Mello A."/>
            <person name="Molinier V."/>
            <person name="Miyauchi S."/>
            <person name="Poulain J."/>
            <person name="Riccioni C."/>
            <person name="Rubini A."/>
            <person name="Sitrit Y."/>
            <person name="Splivallo R."/>
            <person name="Traeger S."/>
            <person name="Wang M."/>
            <person name="Zifcakova L."/>
            <person name="Wipf D."/>
            <person name="Zambonelli A."/>
            <person name="Paolocci F."/>
            <person name="Nowrousian M."/>
            <person name="Ottonello S."/>
            <person name="Baldrian P."/>
            <person name="Spatafora J.W."/>
            <person name="Henrissat B."/>
            <person name="Nagy L.G."/>
            <person name="Aury J.M."/>
            <person name="Wincker P."/>
            <person name="Grigoriev I.V."/>
            <person name="Bonfante P."/>
            <person name="Martin F.M."/>
        </authorList>
    </citation>
    <scope>NUCLEOTIDE SEQUENCE [LARGE SCALE GENOMIC DNA]</scope>
    <source>
        <strain evidence="3 4">RN42</strain>
    </source>
</reference>